<dbReference type="Gene3D" id="1.10.405.10">
    <property type="entry name" value="Guanine Nucleotide Dissociation Inhibitor, domain 1"/>
    <property type="match status" value="1"/>
</dbReference>
<evidence type="ECO:0000256" key="1">
    <source>
        <dbReference type="ARBA" id="ARBA00005593"/>
    </source>
</evidence>
<protein>
    <recommendedName>
        <fullName evidence="2">Rab proteins geranylgeranyltransferase</fullName>
    </recommendedName>
</protein>
<dbReference type="InterPro" id="IPR018203">
    <property type="entry name" value="GDP_dissociation_inhibitor"/>
</dbReference>
<evidence type="ECO:0000313" key="4">
    <source>
        <dbReference type="EMBL" id="SGZ48458.1"/>
    </source>
</evidence>
<accession>A0A1L0BA38</accession>
<dbReference type="PANTHER" id="PTHR11787:SF4">
    <property type="entry name" value="CHM, RAB ESCORT PROTEIN 1"/>
    <property type="match status" value="1"/>
</dbReference>
<dbReference type="Proteomes" id="UP000182259">
    <property type="component" value="Chromosome I"/>
</dbReference>
<dbReference type="GO" id="GO:0005829">
    <property type="term" value="C:cytosol"/>
    <property type="evidence" value="ECO:0007669"/>
    <property type="project" value="TreeGrafter"/>
</dbReference>
<dbReference type="InterPro" id="IPR036188">
    <property type="entry name" value="FAD/NAD-bd_sf"/>
</dbReference>
<dbReference type="PRINTS" id="PR00894">
    <property type="entry name" value="YEASTMRS6P"/>
</dbReference>
<proteinExistence type="inferred from homology"/>
<dbReference type="GO" id="GO:0016192">
    <property type="term" value="P:vesicle-mediated transport"/>
    <property type="evidence" value="ECO:0007669"/>
    <property type="project" value="TreeGrafter"/>
</dbReference>
<comment type="similarity">
    <text evidence="1 2">Belongs to the Rab GDI family.</text>
</comment>
<reference evidence="4 5" key="1">
    <citation type="submission" date="2016-10" db="EMBL/GenBank/DDBJ databases">
        <authorList>
            <person name="de Groot N.N."/>
        </authorList>
    </citation>
    <scope>NUCLEOTIDE SEQUENCE [LARGE SCALE GENOMIC DNA]</scope>
    <source>
        <strain evidence="4 5">PYCC 4715</strain>
    </source>
</reference>
<dbReference type="GO" id="GO:0005092">
    <property type="term" value="F:GDP-dissociation inhibitor activity"/>
    <property type="evidence" value="ECO:0007669"/>
    <property type="project" value="UniProtKB-UniRule"/>
</dbReference>
<dbReference type="Gene3D" id="3.50.50.60">
    <property type="entry name" value="FAD/NAD(P)-binding domain"/>
    <property type="match status" value="1"/>
</dbReference>
<dbReference type="EMBL" id="LT635764">
    <property type="protein sequence ID" value="SGZ48458.1"/>
    <property type="molecule type" value="Genomic_DNA"/>
</dbReference>
<feature type="compositionally biased region" description="Basic and acidic residues" evidence="3">
    <location>
        <begin position="1"/>
        <end position="18"/>
    </location>
</feature>
<dbReference type="SUPFAM" id="SSF54373">
    <property type="entry name" value="FAD-linked reductases, C-terminal domain"/>
    <property type="match status" value="1"/>
</dbReference>
<dbReference type="GO" id="GO:0005634">
    <property type="term" value="C:nucleus"/>
    <property type="evidence" value="ECO:0007669"/>
    <property type="project" value="TreeGrafter"/>
</dbReference>
<dbReference type="InterPro" id="IPR017230">
    <property type="entry name" value="Mrs6"/>
</dbReference>
<dbReference type="Gene3D" id="3.30.519.10">
    <property type="entry name" value="Guanine Nucleotide Dissociation Inhibitor, domain 2"/>
    <property type="match status" value="1"/>
</dbReference>
<organism evidence="4 5">
    <name type="scientific">Sungouiella intermedia</name>
    <dbReference type="NCBI Taxonomy" id="45354"/>
    <lineage>
        <taxon>Eukaryota</taxon>
        <taxon>Fungi</taxon>
        <taxon>Dikarya</taxon>
        <taxon>Ascomycota</taxon>
        <taxon>Saccharomycotina</taxon>
        <taxon>Pichiomycetes</taxon>
        <taxon>Metschnikowiaceae</taxon>
        <taxon>Sungouiella</taxon>
    </lineage>
</organism>
<evidence type="ECO:0000256" key="3">
    <source>
        <dbReference type="SAM" id="MobiDB-lite"/>
    </source>
</evidence>
<dbReference type="GO" id="GO:0005968">
    <property type="term" value="C:Rab-protein geranylgeranyltransferase complex"/>
    <property type="evidence" value="ECO:0007669"/>
    <property type="project" value="TreeGrafter"/>
</dbReference>
<dbReference type="PRINTS" id="PR00891">
    <property type="entry name" value="RABGDIREP"/>
</dbReference>
<dbReference type="SUPFAM" id="SSF51905">
    <property type="entry name" value="FAD/NAD(P)-binding domain"/>
    <property type="match status" value="1"/>
</dbReference>
<dbReference type="Pfam" id="PF00996">
    <property type="entry name" value="GDI"/>
    <property type="match status" value="1"/>
</dbReference>
<evidence type="ECO:0000313" key="5">
    <source>
        <dbReference type="Proteomes" id="UP000182259"/>
    </source>
</evidence>
<dbReference type="PANTHER" id="PTHR11787">
    <property type="entry name" value="RAB GDP-DISSOCIATION INHIBITOR"/>
    <property type="match status" value="1"/>
</dbReference>
<feature type="region of interest" description="Disordered" evidence="3">
    <location>
        <begin position="578"/>
        <end position="617"/>
    </location>
</feature>
<feature type="compositionally biased region" description="Acidic residues" evidence="3">
    <location>
        <begin position="592"/>
        <end position="602"/>
    </location>
</feature>
<gene>
    <name evidence="4" type="ORF">SAMEA4029009_CIC11G00000002444</name>
</gene>
<dbReference type="PIRSF" id="PIRSF037514">
    <property type="entry name" value="Rab_ger_ger_transf_A_fun"/>
    <property type="match status" value="1"/>
</dbReference>
<sequence>MPAFSRNERRKSMAERRPSTSYSPSIIPHLDGLERPNKHSLNIDHCDILILGTGLVELILAAALAWQGVEVLHIDRNNYYGDLSSTLTIDQLKKWCVEVNHGTIRHFADAQIYIPGGKHNNHFNSKDYGIDLSPRVMFAQLDLLALLIKSRVYKYLEFQSLSNFHVFENDNFKSKISNTTKEDIFTDQLMSLQTKRSLMKFLKFVLQDNNDPAKKQILIDNSKISIEEFLESSYNLKLPQVDELIYSIGLVNKKNMRTPVALARIKRFLVSFDVYGNFPVMVLKYGGPGEISQGFCRSAAVAGTTYKLDTKLKDFDPETKIAKFSDGSSVKINEKVVVAPTQIPKFLTSSYSDLELQVESYKVTRLITVVRKDCKEWMSENESSAIVVFPPESLPTNNQSAVQVIIQNGGSGVCPPGESIWYAHTCEQDGAKAKEDLESALSKMEKALLRESATNLDDVLNENDFVLSNQGTPILVNSFKLGESLQSFMPEESLDIVCKIAFVQTTYINPDLSNVLSALTATSTNISKLVVKDSEDIIFLNMPSSEVSYDGIIGEVKMLYERITGSSEDFFDVDFEDEEDEYSRGAAGAVADNEEAIEDSDYDSSHHEPFGAGEMEL</sequence>
<evidence type="ECO:0000256" key="2">
    <source>
        <dbReference type="PIRNR" id="PIRNR037514"/>
    </source>
</evidence>
<feature type="region of interest" description="Disordered" evidence="3">
    <location>
        <begin position="1"/>
        <end position="28"/>
    </location>
</feature>
<dbReference type="GO" id="GO:0007264">
    <property type="term" value="P:small GTPase-mediated signal transduction"/>
    <property type="evidence" value="ECO:0007669"/>
    <property type="project" value="UniProtKB-UniRule"/>
</dbReference>
<name>A0A1L0BA38_9ASCO</name>
<dbReference type="AlphaFoldDB" id="A0A1L0BA38"/>